<dbReference type="GO" id="GO:0003941">
    <property type="term" value="F:L-serine ammonia-lyase activity"/>
    <property type="evidence" value="ECO:0007669"/>
    <property type="project" value="TreeGrafter"/>
</dbReference>
<dbReference type="InterPro" id="IPR050147">
    <property type="entry name" value="Ser/Thr_Dehydratase"/>
</dbReference>
<gene>
    <name evidence="5" type="ORF">A2Y62_14355</name>
</gene>
<feature type="domain" description="Tryptophan synthase beta chain-like PALP" evidence="4">
    <location>
        <begin position="1"/>
        <end position="96"/>
    </location>
</feature>
<comment type="cofactor">
    <cofactor evidence="1">
        <name>pyridoxal 5'-phosphate</name>
        <dbReference type="ChEBI" id="CHEBI:597326"/>
    </cofactor>
</comment>
<dbReference type="EMBL" id="MFGW01000122">
    <property type="protein sequence ID" value="OGF65005.1"/>
    <property type="molecule type" value="Genomic_DNA"/>
</dbReference>
<name>A0A1F5VNK9_9BACT</name>
<dbReference type="InterPro" id="IPR001926">
    <property type="entry name" value="TrpB-like_PALP"/>
</dbReference>
<comment type="caution">
    <text evidence="5">The sequence shown here is derived from an EMBL/GenBank/DDBJ whole genome shotgun (WGS) entry which is preliminary data.</text>
</comment>
<evidence type="ECO:0000259" key="4">
    <source>
        <dbReference type="Pfam" id="PF00291"/>
    </source>
</evidence>
<dbReference type="STRING" id="1817863.A2Y62_14355"/>
<dbReference type="Pfam" id="PF00291">
    <property type="entry name" value="PALP"/>
    <property type="match status" value="1"/>
</dbReference>
<dbReference type="AlphaFoldDB" id="A0A1F5VNK9"/>
<proteinExistence type="predicted"/>
<dbReference type="PANTHER" id="PTHR48078:SF6">
    <property type="entry name" value="L-THREONINE DEHYDRATASE CATABOLIC TDCB"/>
    <property type="match status" value="1"/>
</dbReference>
<keyword evidence="2" id="KW-0663">Pyridoxal phosphate</keyword>
<dbReference type="InterPro" id="IPR036052">
    <property type="entry name" value="TrpB-like_PALP_sf"/>
</dbReference>
<evidence type="ECO:0000256" key="1">
    <source>
        <dbReference type="ARBA" id="ARBA00001933"/>
    </source>
</evidence>
<keyword evidence="3" id="KW-0456">Lyase</keyword>
<dbReference type="Gene3D" id="3.40.50.1100">
    <property type="match status" value="1"/>
</dbReference>
<accession>A0A1F5VNK9</accession>
<dbReference type="Proteomes" id="UP000178943">
    <property type="component" value="Unassembled WGS sequence"/>
</dbReference>
<sequence length="102" mass="11057">MAESIKAGAIIEMESNDTLSDATAGGIEPHAITFDLCRQYVDDFFIVTEGEIAHAMNLIKEHHNMNIEGAAALTVASLIKHQSLFTDEKIALILSGTQQLSQ</sequence>
<dbReference type="GO" id="GO:0009097">
    <property type="term" value="P:isoleucine biosynthetic process"/>
    <property type="evidence" value="ECO:0007669"/>
    <property type="project" value="TreeGrafter"/>
</dbReference>
<evidence type="ECO:0000256" key="2">
    <source>
        <dbReference type="ARBA" id="ARBA00022898"/>
    </source>
</evidence>
<dbReference type="PANTHER" id="PTHR48078">
    <property type="entry name" value="THREONINE DEHYDRATASE, MITOCHONDRIAL-RELATED"/>
    <property type="match status" value="1"/>
</dbReference>
<reference evidence="5 6" key="1">
    <citation type="journal article" date="2016" name="Nat. Commun.">
        <title>Thousands of microbial genomes shed light on interconnected biogeochemical processes in an aquifer system.</title>
        <authorList>
            <person name="Anantharaman K."/>
            <person name="Brown C.T."/>
            <person name="Hug L.A."/>
            <person name="Sharon I."/>
            <person name="Castelle C.J."/>
            <person name="Probst A.J."/>
            <person name="Thomas B.C."/>
            <person name="Singh A."/>
            <person name="Wilkins M.J."/>
            <person name="Karaoz U."/>
            <person name="Brodie E.L."/>
            <person name="Williams K.H."/>
            <person name="Hubbard S.S."/>
            <person name="Banfield J.F."/>
        </authorList>
    </citation>
    <scope>NUCLEOTIDE SEQUENCE [LARGE SCALE GENOMIC DNA]</scope>
</reference>
<dbReference type="GO" id="GO:0006567">
    <property type="term" value="P:L-threonine catabolic process"/>
    <property type="evidence" value="ECO:0007669"/>
    <property type="project" value="TreeGrafter"/>
</dbReference>
<evidence type="ECO:0000313" key="5">
    <source>
        <dbReference type="EMBL" id="OGF65005.1"/>
    </source>
</evidence>
<organism evidence="5 6">
    <name type="scientific">Candidatus Fischerbacteria bacterium RBG_13_37_8</name>
    <dbReference type="NCBI Taxonomy" id="1817863"/>
    <lineage>
        <taxon>Bacteria</taxon>
        <taxon>Candidatus Fischeribacteriota</taxon>
    </lineage>
</organism>
<dbReference type="SUPFAM" id="SSF53686">
    <property type="entry name" value="Tryptophan synthase beta subunit-like PLP-dependent enzymes"/>
    <property type="match status" value="1"/>
</dbReference>
<protein>
    <recommendedName>
        <fullName evidence="4">Tryptophan synthase beta chain-like PALP domain-containing protein</fullName>
    </recommendedName>
</protein>
<evidence type="ECO:0000256" key="3">
    <source>
        <dbReference type="ARBA" id="ARBA00023239"/>
    </source>
</evidence>
<dbReference type="GO" id="GO:0004794">
    <property type="term" value="F:threonine deaminase activity"/>
    <property type="evidence" value="ECO:0007669"/>
    <property type="project" value="TreeGrafter"/>
</dbReference>
<dbReference type="GO" id="GO:0006565">
    <property type="term" value="P:L-serine catabolic process"/>
    <property type="evidence" value="ECO:0007669"/>
    <property type="project" value="TreeGrafter"/>
</dbReference>
<evidence type="ECO:0000313" key="6">
    <source>
        <dbReference type="Proteomes" id="UP000178943"/>
    </source>
</evidence>